<dbReference type="InterPro" id="IPR038657">
    <property type="entry name" value="Ribosomal_bL19_sf"/>
</dbReference>
<dbReference type="GO" id="GO:0005762">
    <property type="term" value="C:mitochondrial large ribosomal subunit"/>
    <property type="evidence" value="ECO:0007669"/>
    <property type="project" value="TreeGrafter"/>
</dbReference>
<comment type="caution">
    <text evidence="7">The sequence shown here is derived from an EMBL/GenBank/DDBJ whole genome shotgun (WGS) entry which is preliminary data.</text>
</comment>
<dbReference type="GO" id="GO:0006412">
    <property type="term" value="P:translation"/>
    <property type="evidence" value="ECO:0007669"/>
    <property type="project" value="InterPro"/>
</dbReference>
<dbReference type="PANTHER" id="PTHR15680:SF9">
    <property type="entry name" value="LARGE RIBOSOMAL SUBUNIT PROTEIN BL19M"/>
    <property type="match status" value="1"/>
</dbReference>
<dbReference type="PRINTS" id="PR00061">
    <property type="entry name" value="RIBOSOMALL19"/>
</dbReference>
<evidence type="ECO:0000313" key="7">
    <source>
        <dbReference type="EMBL" id="CAI8000419.1"/>
    </source>
</evidence>
<evidence type="ECO:0000256" key="5">
    <source>
        <dbReference type="ARBA" id="ARBA00035359"/>
    </source>
</evidence>
<organism evidence="7 8">
    <name type="scientific">Geodia barretti</name>
    <name type="common">Barrett's horny sponge</name>
    <dbReference type="NCBI Taxonomy" id="519541"/>
    <lineage>
        <taxon>Eukaryota</taxon>
        <taxon>Metazoa</taxon>
        <taxon>Porifera</taxon>
        <taxon>Demospongiae</taxon>
        <taxon>Heteroscleromorpha</taxon>
        <taxon>Tetractinellida</taxon>
        <taxon>Astrophorina</taxon>
        <taxon>Geodiidae</taxon>
        <taxon>Geodia</taxon>
    </lineage>
</organism>
<dbReference type="PANTHER" id="PTHR15680">
    <property type="entry name" value="RIBOSOMAL PROTEIN L19"/>
    <property type="match status" value="1"/>
</dbReference>
<dbReference type="EMBL" id="CASHTH010000401">
    <property type="protein sequence ID" value="CAI8000419.1"/>
    <property type="molecule type" value="Genomic_DNA"/>
</dbReference>
<evidence type="ECO:0000256" key="2">
    <source>
        <dbReference type="ARBA" id="ARBA00022980"/>
    </source>
</evidence>
<dbReference type="InterPro" id="IPR008991">
    <property type="entry name" value="Translation_prot_SH3-like_sf"/>
</dbReference>
<dbReference type="AlphaFoldDB" id="A0AA35R313"/>
<comment type="similarity">
    <text evidence="1">Belongs to the bacterial ribosomal protein bL19 family.</text>
</comment>
<protein>
    <recommendedName>
        <fullName evidence="4">Large ribosomal subunit protein bL19m</fullName>
    </recommendedName>
    <alternativeName>
        <fullName evidence="5">39S ribosomal protein L19, mitochondrial</fullName>
    </alternativeName>
</protein>
<dbReference type="Pfam" id="PF01245">
    <property type="entry name" value="Ribosomal_L19"/>
    <property type="match status" value="1"/>
</dbReference>
<proteinExistence type="inferred from homology"/>
<feature type="region of interest" description="Disordered" evidence="6">
    <location>
        <begin position="178"/>
        <end position="202"/>
    </location>
</feature>
<dbReference type="Gene3D" id="2.30.30.790">
    <property type="match status" value="1"/>
</dbReference>
<name>A0AA35R313_GEOBA</name>
<dbReference type="InterPro" id="IPR001857">
    <property type="entry name" value="Ribosomal_bL19"/>
</dbReference>
<evidence type="ECO:0000256" key="4">
    <source>
        <dbReference type="ARBA" id="ARBA00035288"/>
    </source>
</evidence>
<gene>
    <name evidence="7" type="ORF">GBAR_LOCUS2923</name>
</gene>
<reference evidence="7" key="1">
    <citation type="submission" date="2023-03" db="EMBL/GenBank/DDBJ databases">
        <authorList>
            <person name="Steffen K."/>
            <person name="Cardenas P."/>
        </authorList>
    </citation>
    <scope>NUCLEOTIDE SEQUENCE</scope>
</reference>
<evidence type="ECO:0000256" key="1">
    <source>
        <dbReference type="ARBA" id="ARBA00005781"/>
    </source>
</evidence>
<keyword evidence="8" id="KW-1185">Reference proteome</keyword>
<evidence type="ECO:0000313" key="8">
    <source>
        <dbReference type="Proteomes" id="UP001174909"/>
    </source>
</evidence>
<dbReference type="GO" id="GO:0003735">
    <property type="term" value="F:structural constituent of ribosome"/>
    <property type="evidence" value="ECO:0007669"/>
    <property type="project" value="InterPro"/>
</dbReference>
<accession>A0AA35R313</accession>
<dbReference type="SUPFAM" id="SSF50104">
    <property type="entry name" value="Translation proteins SH3-like domain"/>
    <property type="match status" value="1"/>
</dbReference>
<keyword evidence="3" id="KW-0687">Ribonucleoprotein</keyword>
<evidence type="ECO:0000256" key="3">
    <source>
        <dbReference type="ARBA" id="ARBA00023274"/>
    </source>
</evidence>
<dbReference type="Proteomes" id="UP001174909">
    <property type="component" value="Unassembled WGS sequence"/>
</dbReference>
<sequence length="202" mass="22700">MRLVMAGVCCMHSRLIHRAALGGVLYRRWLSSGKDSLSTASKERFPTATHVTVNDAVCHTPKEANTNLLNFLNQSDIQKRRRSIEIPCFTAGSYLAVTRADPHSPTGTSKFVGICIARRNKGLGSTFILRNVLNGMGVEMMYELYSPAIREIQVLKLERRRRAKLYYLRDKPAKYSTVSEKMQPVPNDGVPSVYKRKKGEPA</sequence>
<evidence type="ECO:0000256" key="6">
    <source>
        <dbReference type="SAM" id="MobiDB-lite"/>
    </source>
</evidence>
<keyword evidence="2 7" id="KW-0689">Ribosomal protein</keyword>